<gene>
    <name evidence="1" type="ORF">XIS1_900014</name>
</gene>
<evidence type="ECO:0000313" key="2">
    <source>
        <dbReference type="Proteomes" id="UP000196435"/>
    </source>
</evidence>
<reference evidence="2" key="1">
    <citation type="submission" date="2016-12" db="EMBL/GenBank/DDBJ databases">
        <authorList>
            <person name="Gaudriault S."/>
        </authorList>
    </citation>
    <scope>NUCLEOTIDE SEQUENCE [LARGE SCALE GENOMIC DNA]</scope>
    <source>
        <strain evidence="2">HGB1681 (deposited as PTA-6826 in the American Type Culture Collection)</strain>
    </source>
</reference>
<evidence type="ECO:0000313" key="1">
    <source>
        <dbReference type="EMBL" id="SIP74979.1"/>
    </source>
</evidence>
<dbReference type="EMBL" id="FTLG01000237">
    <property type="protein sequence ID" value="SIP74979.1"/>
    <property type="molecule type" value="Genomic_DNA"/>
</dbReference>
<dbReference type="AlphaFoldDB" id="A0A1N6N1Q2"/>
<dbReference type="Proteomes" id="UP000196435">
    <property type="component" value="Unassembled WGS sequence"/>
</dbReference>
<name>A0A1N6N1Q2_9GAMM</name>
<organism evidence="1 2">
    <name type="scientific">Xenorhabdus innexi</name>
    <dbReference type="NCBI Taxonomy" id="290109"/>
    <lineage>
        <taxon>Bacteria</taxon>
        <taxon>Pseudomonadati</taxon>
        <taxon>Pseudomonadota</taxon>
        <taxon>Gammaproteobacteria</taxon>
        <taxon>Enterobacterales</taxon>
        <taxon>Morganellaceae</taxon>
        <taxon>Xenorhabdus</taxon>
    </lineage>
</organism>
<proteinExistence type="predicted"/>
<accession>A0A1N6N1Q2</accession>
<sequence length="38" mass="4202">MYSDAGYVVMGQDFISLLKGNTAFHNKKLNEALINAIN</sequence>
<protein>
    <submittedName>
        <fullName evidence="1">Uncharacterized protein</fullName>
    </submittedName>
</protein>